<dbReference type="Proteomes" id="UP000001203">
    <property type="component" value="Chromosome circular"/>
</dbReference>
<organism evidence="2 3">
    <name type="scientific">Crocosphaera subtropica (strain ATCC 51142 / BH68)</name>
    <name type="common">Cyanothece sp. (strain ATCC 51142)</name>
    <dbReference type="NCBI Taxonomy" id="43989"/>
    <lineage>
        <taxon>Bacteria</taxon>
        <taxon>Bacillati</taxon>
        <taxon>Cyanobacteriota</taxon>
        <taxon>Cyanophyceae</taxon>
        <taxon>Oscillatoriophycideae</taxon>
        <taxon>Chroococcales</taxon>
        <taxon>Aphanothecaceae</taxon>
        <taxon>Crocosphaera</taxon>
        <taxon>Crocosphaera subtropica</taxon>
    </lineage>
</organism>
<keyword evidence="1" id="KW-0472">Membrane</keyword>
<evidence type="ECO:0000313" key="2">
    <source>
        <dbReference type="EMBL" id="ACB51515.1"/>
    </source>
</evidence>
<reference evidence="2 3" key="1">
    <citation type="journal article" date="2008" name="Proc. Natl. Acad. Sci. U.S.A.">
        <title>The genome of Cyanothece 51142, a unicellular diazotrophic cyanobacterium important in the marine nitrogen cycle.</title>
        <authorList>
            <person name="Welsh E.A."/>
            <person name="Liberton M."/>
            <person name="Stoeckel J."/>
            <person name="Loh T."/>
            <person name="Elvitigala T."/>
            <person name="Wang C."/>
            <person name="Wollam A."/>
            <person name="Fulton R.S."/>
            <person name="Clifton S.W."/>
            <person name="Jacobs J.M."/>
            <person name="Aurora R."/>
            <person name="Ghosh B.K."/>
            <person name="Sherman L.A."/>
            <person name="Smith R.D."/>
            <person name="Wilson R.K."/>
            <person name="Pakrasi H.B."/>
        </authorList>
    </citation>
    <scope>NUCLEOTIDE SEQUENCE [LARGE SCALE GENOMIC DNA]</scope>
    <source>
        <strain evidence="3">ATCC 51142 / BH68</strain>
    </source>
</reference>
<proteinExistence type="predicted"/>
<evidence type="ECO:0000256" key="1">
    <source>
        <dbReference type="SAM" id="Phobius"/>
    </source>
</evidence>
<feature type="transmembrane region" description="Helical" evidence="1">
    <location>
        <begin position="9"/>
        <end position="27"/>
    </location>
</feature>
<name>B1WNT6_CROS5</name>
<accession>B1WNT6</accession>
<dbReference type="EMBL" id="CP000806">
    <property type="protein sequence ID" value="ACB51515.1"/>
    <property type="molecule type" value="Genomic_DNA"/>
</dbReference>
<dbReference type="KEGG" id="cyt:cce_2165"/>
<keyword evidence="1" id="KW-1133">Transmembrane helix</keyword>
<evidence type="ECO:0000313" key="3">
    <source>
        <dbReference type="Proteomes" id="UP000001203"/>
    </source>
</evidence>
<protein>
    <submittedName>
        <fullName evidence="2">Uncharacterized protein</fullName>
    </submittedName>
</protein>
<dbReference type="AlphaFoldDB" id="B1WNT6"/>
<keyword evidence="3" id="KW-1185">Reference proteome</keyword>
<sequence length="34" mass="3861">MIGEKAEIGITKVMTIIMILLFIFLLIDKLVNLL</sequence>
<gene>
    <name evidence="2" type="ordered locus">cce_2165</name>
</gene>
<dbReference type="HOGENOM" id="CLU_3373306_0_0_3"/>
<keyword evidence="1" id="KW-0812">Transmembrane</keyword>